<dbReference type="Proteomes" id="UP001201161">
    <property type="component" value="Unassembled WGS sequence"/>
</dbReference>
<dbReference type="SUPFAM" id="SSF53335">
    <property type="entry name" value="S-adenosyl-L-methionine-dependent methyltransferases"/>
    <property type="match status" value="1"/>
</dbReference>
<gene>
    <name evidence="1" type="ORF">L2K70_01585</name>
</gene>
<name>A0ABS9H761_9ACTN</name>
<evidence type="ECO:0008006" key="3">
    <source>
        <dbReference type="Google" id="ProtNLM"/>
    </source>
</evidence>
<dbReference type="InterPro" id="IPR029063">
    <property type="entry name" value="SAM-dependent_MTases_sf"/>
</dbReference>
<organism evidence="1 2">
    <name type="scientific">Nocardioides potassii</name>
    <dbReference type="NCBI Taxonomy" id="2911371"/>
    <lineage>
        <taxon>Bacteria</taxon>
        <taxon>Bacillati</taxon>
        <taxon>Actinomycetota</taxon>
        <taxon>Actinomycetes</taxon>
        <taxon>Propionibacteriales</taxon>
        <taxon>Nocardioidaceae</taxon>
        <taxon>Nocardioides</taxon>
    </lineage>
</organism>
<evidence type="ECO:0000313" key="1">
    <source>
        <dbReference type="EMBL" id="MCF6376289.1"/>
    </source>
</evidence>
<comment type="caution">
    <text evidence="1">The sequence shown here is derived from an EMBL/GenBank/DDBJ whole genome shotgun (WGS) entry which is preliminary data.</text>
</comment>
<protein>
    <recommendedName>
        <fullName evidence="3">Methyltransferase FkbM domain-containing protein</fullName>
    </recommendedName>
</protein>
<sequence>MFEVIDPGVPLIRVGPSGDGGYLLPDDLDGINTCFSPGVADEIGFDLALANRGIDVHMIDASVNGLPQTHPRIDFEPLFLGARTKPGWTTLQDWVGRRGMTGGDALLEMDIEGSEWAALSAAPESVLDRFRIIVVEMHDLHHLARHSGFLVIGGVFEKLLSRFDLVHVHPNNHEYPVPFNGFELHPVVEATFLRKDRVLSRTRRTSLTHPLDSANSEDLVDFPLDPAWGWPVRDGD</sequence>
<proteinExistence type="predicted"/>
<accession>A0ABS9H761</accession>
<dbReference type="RefSeq" id="WP_236398023.1">
    <property type="nucleotide sequence ID" value="NZ_JAKJHZ010000003.1"/>
</dbReference>
<dbReference type="EMBL" id="JAKJHZ010000003">
    <property type="protein sequence ID" value="MCF6376289.1"/>
    <property type="molecule type" value="Genomic_DNA"/>
</dbReference>
<reference evidence="1 2" key="1">
    <citation type="submission" date="2022-01" db="EMBL/GenBank/DDBJ databases">
        <title>Nocardioides sp. nov., an actinomycete isolated from mining soil.</title>
        <authorList>
            <person name="Liu L."/>
        </authorList>
    </citation>
    <scope>NUCLEOTIDE SEQUENCE [LARGE SCALE GENOMIC DNA]</scope>
    <source>
        <strain evidence="1 2">KLBMP 9356</strain>
    </source>
</reference>
<keyword evidence="2" id="KW-1185">Reference proteome</keyword>
<evidence type="ECO:0000313" key="2">
    <source>
        <dbReference type="Proteomes" id="UP001201161"/>
    </source>
</evidence>